<organism evidence="1 2">
    <name type="scientific">Penicillium camemberti (strain FM 013)</name>
    <dbReference type="NCBI Taxonomy" id="1429867"/>
    <lineage>
        <taxon>Eukaryota</taxon>
        <taxon>Fungi</taxon>
        <taxon>Dikarya</taxon>
        <taxon>Ascomycota</taxon>
        <taxon>Pezizomycotina</taxon>
        <taxon>Eurotiomycetes</taxon>
        <taxon>Eurotiomycetidae</taxon>
        <taxon>Eurotiales</taxon>
        <taxon>Aspergillaceae</taxon>
        <taxon>Penicillium</taxon>
    </lineage>
</organism>
<dbReference type="AlphaFoldDB" id="A0A0G4P7X3"/>
<sequence>MESLGNLSSRAQCRLQELVSKSQVLDVNVADERRQLFDLAQSLCSELETPIESIYRLIVT</sequence>
<protein>
    <submittedName>
        <fullName evidence="1">Str. FM013</fullName>
    </submittedName>
</protein>
<proteinExistence type="predicted"/>
<evidence type="ECO:0000313" key="1">
    <source>
        <dbReference type="EMBL" id="CRL22392.1"/>
    </source>
</evidence>
<reference evidence="1 2" key="1">
    <citation type="journal article" date="2014" name="Nat. Commun.">
        <title>Multiple recent horizontal transfers of a large genomic region in cheese making fungi.</title>
        <authorList>
            <person name="Cheeseman K."/>
            <person name="Ropars J."/>
            <person name="Renault P."/>
            <person name="Dupont J."/>
            <person name="Gouzy J."/>
            <person name="Branca A."/>
            <person name="Abraham A.L."/>
            <person name="Ceppi M."/>
            <person name="Conseiller E."/>
            <person name="Debuchy R."/>
            <person name="Malagnac F."/>
            <person name="Goarin A."/>
            <person name="Silar P."/>
            <person name="Lacoste S."/>
            <person name="Sallet E."/>
            <person name="Bensimon A."/>
            <person name="Giraud T."/>
            <person name="Brygoo Y."/>
        </authorList>
    </citation>
    <scope>NUCLEOTIDE SEQUENCE [LARGE SCALE GENOMIC DNA]</scope>
    <source>
        <strain evidence="2">FM 013</strain>
    </source>
</reference>
<gene>
    <name evidence="1" type="ORF">PCAMFM013_S007g000373</name>
</gene>
<accession>A0A0G4P7X3</accession>
<name>A0A0G4P7X3_PENC3</name>
<dbReference type="EMBL" id="HG793140">
    <property type="protein sequence ID" value="CRL22392.1"/>
    <property type="molecule type" value="Genomic_DNA"/>
</dbReference>
<keyword evidence="2" id="KW-1185">Reference proteome</keyword>
<dbReference type="Proteomes" id="UP000053732">
    <property type="component" value="Unassembled WGS sequence"/>
</dbReference>
<evidence type="ECO:0000313" key="2">
    <source>
        <dbReference type="Proteomes" id="UP000053732"/>
    </source>
</evidence>